<dbReference type="RefSeq" id="WP_168436203.1">
    <property type="nucleotide sequence ID" value="NZ_JAAXOP010000025.1"/>
</dbReference>
<gene>
    <name evidence="2" type="ORF">HGA08_28705</name>
</gene>
<evidence type="ECO:0000313" key="2">
    <source>
        <dbReference type="EMBL" id="NKY54179.1"/>
    </source>
</evidence>
<proteinExistence type="predicted"/>
<accession>A0A846YBL8</accession>
<keyword evidence="3" id="KW-1185">Reference proteome</keyword>
<evidence type="ECO:0000313" key="3">
    <source>
        <dbReference type="Proteomes" id="UP000565711"/>
    </source>
</evidence>
<dbReference type="EMBL" id="JAAXOP010000025">
    <property type="protein sequence ID" value="NKY54179.1"/>
    <property type="molecule type" value="Genomic_DNA"/>
</dbReference>
<dbReference type="Proteomes" id="UP000565711">
    <property type="component" value="Unassembled WGS sequence"/>
</dbReference>
<evidence type="ECO:0000256" key="1">
    <source>
        <dbReference type="SAM" id="MobiDB-lite"/>
    </source>
</evidence>
<reference evidence="2 3" key="1">
    <citation type="submission" date="2020-04" db="EMBL/GenBank/DDBJ databases">
        <title>MicrobeNet Type strains.</title>
        <authorList>
            <person name="Nicholson A.C."/>
        </authorList>
    </citation>
    <scope>NUCLEOTIDE SEQUENCE [LARGE SCALE GENOMIC DNA]</scope>
    <source>
        <strain evidence="2 3">JCM 12354</strain>
    </source>
</reference>
<dbReference type="AlphaFoldDB" id="A0A846YBL8"/>
<protein>
    <submittedName>
        <fullName evidence="2">Uncharacterized protein</fullName>
    </submittedName>
</protein>
<organism evidence="2 3">
    <name type="scientific">Nocardia vermiculata</name>
    <dbReference type="NCBI Taxonomy" id="257274"/>
    <lineage>
        <taxon>Bacteria</taxon>
        <taxon>Bacillati</taxon>
        <taxon>Actinomycetota</taxon>
        <taxon>Actinomycetes</taxon>
        <taxon>Mycobacteriales</taxon>
        <taxon>Nocardiaceae</taxon>
        <taxon>Nocardia</taxon>
    </lineage>
</organism>
<comment type="caution">
    <text evidence="2">The sequence shown here is derived from an EMBL/GenBank/DDBJ whole genome shotgun (WGS) entry which is preliminary data.</text>
</comment>
<feature type="region of interest" description="Disordered" evidence="1">
    <location>
        <begin position="1"/>
        <end position="39"/>
    </location>
</feature>
<sequence>MLPGLLEALDSGSAQPGGTDPVSAAIADTPSDPATGATGSAELAPALLQALTSGSASGGAGGQTPE</sequence>
<name>A0A846YBL8_9NOCA</name>